<proteinExistence type="predicted"/>
<evidence type="ECO:0000256" key="1">
    <source>
        <dbReference type="SAM" id="MobiDB-lite"/>
    </source>
</evidence>
<dbReference type="EMBL" id="CM008046">
    <property type="protein sequence ID" value="PVH66710.1"/>
    <property type="molecule type" value="Genomic_DNA"/>
</dbReference>
<feature type="compositionally biased region" description="Basic and acidic residues" evidence="1">
    <location>
        <begin position="53"/>
        <end position="68"/>
    </location>
</feature>
<protein>
    <submittedName>
        <fullName evidence="2">Uncharacterized protein</fullName>
    </submittedName>
</protein>
<reference evidence="2" key="1">
    <citation type="submission" date="2018-04" db="EMBL/GenBank/DDBJ databases">
        <title>WGS assembly of Panicum hallii.</title>
        <authorList>
            <person name="Lovell J."/>
            <person name="Jenkins J."/>
            <person name="Lowry D."/>
            <person name="Mamidi S."/>
            <person name="Sreedasyam A."/>
            <person name="Weng X."/>
            <person name="Barry K."/>
            <person name="Bonette J."/>
            <person name="Campitelli B."/>
            <person name="Daum C."/>
            <person name="Gordon S."/>
            <person name="Gould B."/>
            <person name="Lipzen A."/>
            <person name="Macqueen A."/>
            <person name="Palacio-Mejia J."/>
            <person name="Plott C."/>
            <person name="Shakirov E."/>
            <person name="Shu S."/>
            <person name="Yoshinaga Y."/>
            <person name="Zane M."/>
            <person name="Rokhsar D."/>
            <person name="Grimwood J."/>
            <person name="Schmutz J."/>
            <person name="Juenger T."/>
        </authorList>
    </citation>
    <scope>NUCLEOTIDE SEQUENCE [LARGE SCALE GENOMIC DNA]</scope>
    <source>
        <strain evidence="2">FIL2</strain>
    </source>
</reference>
<dbReference type="Proteomes" id="UP000243499">
    <property type="component" value="Chromosome 1"/>
</dbReference>
<name>A0A2T8KWZ7_9POAL</name>
<feature type="compositionally biased region" description="Polar residues" evidence="1">
    <location>
        <begin position="73"/>
        <end position="85"/>
    </location>
</feature>
<dbReference type="Gramene" id="PVH66710">
    <property type="protein sequence ID" value="PVH66710"/>
    <property type="gene ID" value="PAHAL_1G324200"/>
</dbReference>
<organism evidence="2">
    <name type="scientific">Panicum hallii</name>
    <dbReference type="NCBI Taxonomy" id="206008"/>
    <lineage>
        <taxon>Eukaryota</taxon>
        <taxon>Viridiplantae</taxon>
        <taxon>Streptophyta</taxon>
        <taxon>Embryophyta</taxon>
        <taxon>Tracheophyta</taxon>
        <taxon>Spermatophyta</taxon>
        <taxon>Magnoliopsida</taxon>
        <taxon>Liliopsida</taxon>
        <taxon>Poales</taxon>
        <taxon>Poaceae</taxon>
        <taxon>PACMAD clade</taxon>
        <taxon>Panicoideae</taxon>
        <taxon>Panicodae</taxon>
        <taxon>Paniceae</taxon>
        <taxon>Panicinae</taxon>
        <taxon>Panicum</taxon>
        <taxon>Panicum sect. Panicum</taxon>
    </lineage>
</organism>
<sequence>MSLCFSDHNTRDHERDTKAPQKSPHPPPPQEEEQCSLLKASKLSREIWNGTRTQERPEKKKAAEEEAGARTPQLLQSSAWQHGHG</sequence>
<dbReference type="AlphaFoldDB" id="A0A2T8KWZ7"/>
<feature type="compositionally biased region" description="Basic and acidic residues" evidence="1">
    <location>
        <begin position="8"/>
        <end position="19"/>
    </location>
</feature>
<evidence type="ECO:0000313" key="2">
    <source>
        <dbReference type="EMBL" id="PVH66710.1"/>
    </source>
</evidence>
<gene>
    <name evidence="2" type="ORF">PAHAL_1G324200</name>
</gene>
<feature type="region of interest" description="Disordered" evidence="1">
    <location>
        <begin position="1"/>
        <end position="85"/>
    </location>
</feature>
<accession>A0A2T8KWZ7</accession>